<keyword evidence="4" id="KW-0812">Transmembrane</keyword>
<keyword evidence="2" id="KW-0723">Serine/threonine-protein kinase</keyword>
<dbReference type="PROSITE" id="PS51473">
    <property type="entry name" value="GNK2"/>
    <property type="match status" value="2"/>
</dbReference>
<evidence type="ECO:0000259" key="15">
    <source>
        <dbReference type="PROSITE" id="PS50011"/>
    </source>
</evidence>
<dbReference type="Proteomes" id="UP001652623">
    <property type="component" value="Chromosome 3"/>
</dbReference>
<feature type="binding site" evidence="14">
    <location>
        <position position="304"/>
    </location>
    <ligand>
        <name>ATP</name>
        <dbReference type="ChEBI" id="CHEBI:30616"/>
    </ligand>
</feature>
<reference evidence="18" key="1">
    <citation type="submission" date="2025-08" db="UniProtKB">
        <authorList>
            <consortium name="RefSeq"/>
        </authorList>
    </citation>
    <scope>IDENTIFICATION</scope>
    <source>
        <tissue evidence="18">Seedling</tissue>
    </source>
</reference>
<dbReference type="RefSeq" id="XP_048332959.1">
    <property type="nucleotide sequence ID" value="XM_048477002.1"/>
</dbReference>
<dbReference type="SUPFAM" id="SSF56112">
    <property type="entry name" value="Protein kinase-like (PK-like)"/>
    <property type="match status" value="1"/>
</dbReference>
<dbReference type="InterPro" id="IPR002902">
    <property type="entry name" value="GNK2"/>
</dbReference>
<keyword evidence="6" id="KW-0677">Repeat</keyword>
<dbReference type="SMART" id="SM00220">
    <property type="entry name" value="S_TKc"/>
    <property type="match status" value="1"/>
</dbReference>
<evidence type="ECO:0000313" key="17">
    <source>
        <dbReference type="Proteomes" id="UP001652623"/>
    </source>
</evidence>
<keyword evidence="3" id="KW-0808">Transferase</keyword>
<sequence>MGGPKTIEAVPNYLYHICINTTAFNPNNTTTISVYQSNLNHLLSILSSTSSTHGFHTATAGRDSSTGSAIAYGLFLCRGDKSAAVCGECVATAARELLNLCPIVKENIIWYDECMLRYSNRSLLGILDEQYGTFLYNTENITEKDRFEGLLNATMKAAATVAASGGHEKKFGTKEAYFTGFQTLYSLAQCTPDLSSGDCSRCLSDAMDDLYYKRYNTQQGARRLLPSCNIGFELYPFYNKTNTWTPPTTNKAENDITSIDSLQFDLATIEAATSNFSINNKLGQGGFGEVYKGTLANGQEIAVKRLSKGSVQGAKEFKNEVILVAKLQHRNLVRLVGFCFEGEEKLLVYEFVPNKSLNYFLYDRVHEQKEQLDWSRRYKLIGGIARGILYLHEDSHFRIIHCDLKPSNILLDAEMEPKISDFGMARIFGVDQTRGIASRIAGTYGYMSPEYARRGQFSVKSDVYSFGVTAMEIISGKRNNTFYQSGCADAEDLLSYAWELWKEGKSLELIDPALRASSSENEVVKCVQLGLLCVEENPEDRPTMASVLTMLTKHHLKLPIPQKPGFCFQTESNGHCPQSINEVSISEQNPR</sequence>
<protein>
    <submittedName>
        <fullName evidence="18">Cysteine-rich receptor-like protein kinase 10</fullName>
    </submittedName>
</protein>
<evidence type="ECO:0000256" key="4">
    <source>
        <dbReference type="ARBA" id="ARBA00022692"/>
    </source>
</evidence>
<feature type="domain" description="Gnk2-homologous" evidence="16">
    <location>
        <begin position="17"/>
        <end position="123"/>
    </location>
</feature>
<evidence type="ECO:0000256" key="8">
    <source>
        <dbReference type="ARBA" id="ARBA00022777"/>
    </source>
</evidence>
<evidence type="ECO:0000256" key="13">
    <source>
        <dbReference type="ARBA" id="ARBA00023180"/>
    </source>
</evidence>
<evidence type="ECO:0000256" key="3">
    <source>
        <dbReference type="ARBA" id="ARBA00022679"/>
    </source>
</evidence>
<dbReference type="InterPro" id="IPR038408">
    <property type="entry name" value="GNK2_sf"/>
</dbReference>
<evidence type="ECO:0000256" key="10">
    <source>
        <dbReference type="ARBA" id="ARBA00022989"/>
    </source>
</evidence>
<feature type="domain" description="Protein kinase" evidence="15">
    <location>
        <begin position="276"/>
        <end position="558"/>
    </location>
</feature>
<keyword evidence="10" id="KW-1133">Transmembrane helix</keyword>
<feature type="domain" description="Gnk2-homologous" evidence="16">
    <location>
        <begin position="129"/>
        <end position="237"/>
    </location>
</feature>
<organism evidence="17 18">
    <name type="scientific">Ziziphus jujuba</name>
    <name type="common">Chinese jujube</name>
    <name type="synonym">Ziziphus sativa</name>
    <dbReference type="NCBI Taxonomy" id="326968"/>
    <lineage>
        <taxon>Eukaryota</taxon>
        <taxon>Viridiplantae</taxon>
        <taxon>Streptophyta</taxon>
        <taxon>Embryophyta</taxon>
        <taxon>Tracheophyta</taxon>
        <taxon>Spermatophyta</taxon>
        <taxon>Magnoliopsida</taxon>
        <taxon>eudicotyledons</taxon>
        <taxon>Gunneridae</taxon>
        <taxon>Pentapetalae</taxon>
        <taxon>rosids</taxon>
        <taxon>fabids</taxon>
        <taxon>Rosales</taxon>
        <taxon>Rhamnaceae</taxon>
        <taxon>Paliureae</taxon>
        <taxon>Ziziphus</taxon>
    </lineage>
</organism>
<dbReference type="Gene3D" id="3.30.200.20">
    <property type="entry name" value="Phosphorylase Kinase, domain 1"/>
    <property type="match status" value="1"/>
</dbReference>
<dbReference type="Pfam" id="PF07714">
    <property type="entry name" value="PK_Tyr_Ser-Thr"/>
    <property type="match status" value="1"/>
</dbReference>
<dbReference type="PROSITE" id="PS00107">
    <property type="entry name" value="PROTEIN_KINASE_ATP"/>
    <property type="match status" value="1"/>
</dbReference>
<keyword evidence="11" id="KW-0472">Membrane</keyword>
<dbReference type="InterPro" id="IPR001245">
    <property type="entry name" value="Ser-Thr/Tyr_kinase_cat_dom"/>
</dbReference>
<evidence type="ECO:0000256" key="1">
    <source>
        <dbReference type="ARBA" id="ARBA00004167"/>
    </source>
</evidence>
<gene>
    <name evidence="18" type="primary">LOC107423550</name>
</gene>
<dbReference type="PROSITE" id="PS50011">
    <property type="entry name" value="PROTEIN_KINASE_DOM"/>
    <property type="match status" value="1"/>
</dbReference>
<accession>A0ABM3IPU5</accession>
<keyword evidence="17" id="KW-1185">Reference proteome</keyword>
<dbReference type="CDD" id="cd23509">
    <property type="entry name" value="Gnk2-like"/>
    <property type="match status" value="2"/>
</dbReference>
<keyword evidence="7 14" id="KW-0547">Nucleotide-binding</keyword>
<keyword evidence="9 14" id="KW-0067">ATP-binding</keyword>
<dbReference type="Pfam" id="PF01657">
    <property type="entry name" value="Stress-antifung"/>
    <property type="match status" value="2"/>
</dbReference>
<dbReference type="PANTHER" id="PTHR27002">
    <property type="entry name" value="RECEPTOR-LIKE SERINE/THREONINE-PROTEIN KINASE SD1-8"/>
    <property type="match status" value="1"/>
</dbReference>
<dbReference type="GeneID" id="107423550"/>
<name>A0ABM3IPU5_ZIZJJ</name>
<dbReference type="InterPro" id="IPR017441">
    <property type="entry name" value="Protein_kinase_ATP_BS"/>
</dbReference>
<dbReference type="Gene3D" id="1.10.510.10">
    <property type="entry name" value="Transferase(Phosphotransferase) domain 1"/>
    <property type="match status" value="1"/>
</dbReference>
<dbReference type="InterPro" id="IPR011009">
    <property type="entry name" value="Kinase-like_dom_sf"/>
</dbReference>
<comment type="subcellular location">
    <subcellularLocation>
        <location evidence="1">Membrane</location>
        <topology evidence="1">Single-pass membrane protein</topology>
    </subcellularLocation>
</comment>
<evidence type="ECO:0000256" key="5">
    <source>
        <dbReference type="ARBA" id="ARBA00022729"/>
    </source>
</evidence>
<dbReference type="InterPro" id="IPR008271">
    <property type="entry name" value="Ser/Thr_kinase_AS"/>
</dbReference>
<evidence type="ECO:0000256" key="6">
    <source>
        <dbReference type="ARBA" id="ARBA00022737"/>
    </source>
</evidence>
<dbReference type="InterPro" id="IPR000719">
    <property type="entry name" value="Prot_kinase_dom"/>
</dbReference>
<proteinExistence type="predicted"/>
<evidence type="ECO:0000313" key="18">
    <source>
        <dbReference type="RefSeq" id="XP_048332959.1"/>
    </source>
</evidence>
<evidence type="ECO:0000256" key="12">
    <source>
        <dbReference type="ARBA" id="ARBA00023170"/>
    </source>
</evidence>
<dbReference type="CDD" id="cd14066">
    <property type="entry name" value="STKc_IRAK"/>
    <property type="match status" value="1"/>
</dbReference>
<keyword evidence="5" id="KW-0732">Signal</keyword>
<evidence type="ECO:0000256" key="2">
    <source>
        <dbReference type="ARBA" id="ARBA00022527"/>
    </source>
</evidence>
<evidence type="ECO:0000256" key="7">
    <source>
        <dbReference type="ARBA" id="ARBA00022741"/>
    </source>
</evidence>
<dbReference type="Gene3D" id="3.30.430.20">
    <property type="entry name" value="Gnk2 domain, C-X8-C-X2-C motif"/>
    <property type="match status" value="2"/>
</dbReference>
<evidence type="ECO:0000256" key="9">
    <source>
        <dbReference type="ARBA" id="ARBA00022840"/>
    </source>
</evidence>
<keyword evidence="12" id="KW-0675">Receptor</keyword>
<dbReference type="PROSITE" id="PS00108">
    <property type="entry name" value="PROTEIN_KINASE_ST"/>
    <property type="match status" value="1"/>
</dbReference>
<keyword evidence="13" id="KW-0325">Glycoprotein</keyword>
<evidence type="ECO:0000256" key="14">
    <source>
        <dbReference type="PROSITE-ProRule" id="PRU10141"/>
    </source>
</evidence>
<dbReference type="PANTHER" id="PTHR27002:SF1050">
    <property type="entry name" value="CYSTEINE-RICH RECEPTOR-LIKE PROTEIN KINASE 5"/>
    <property type="match status" value="1"/>
</dbReference>
<keyword evidence="8" id="KW-0418">Kinase</keyword>
<evidence type="ECO:0000256" key="11">
    <source>
        <dbReference type="ARBA" id="ARBA00023136"/>
    </source>
</evidence>
<evidence type="ECO:0000259" key="16">
    <source>
        <dbReference type="PROSITE" id="PS51473"/>
    </source>
</evidence>